<evidence type="ECO:0000256" key="1">
    <source>
        <dbReference type="SAM" id="Phobius"/>
    </source>
</evidence>
<feature type="transmembrane region" description="Helical" evidence="1">
    <location>
        <begin position="16"/>
        <end position="34"/>
    </location>
</feature>
<dbReference type="EMBL" id="BBSC01000002">
    <property type="protein sequence ID" value="GAM74068.1"/>
    <property type="molecule type" value="Genomic_DNA"/>
</dbReference>
<proteinExistence type="predicted"/>
<keyword evidence="1" id="KW-1133">Transmembrane helix</keyword>
<gene>
    <name evidence="2" type="ORF">JCM19241_5264</name>
</gene>
<keyword evidence="1" id="KW-0472">Membrane</keyword>
<keyword evidence="1" id="KW-0812">Transmembrane</keyword>
<sequence length="46" mass="5430">MYITEYVFVMPMMTELWELAVFYFINVVVVWKVFNTPALSCNGFSV</sequence>
<dbReference type="Proteomes" id="UP000031666">
    <property type="component" value="Unassembled WGS sequence"/>
</dbReference>
<evidence type="ECO:0000313" key="3">
    <source>
        <dbReference type="Proteomes" id="UP000031666"/>
    </source>
</evidence>
<dbReference type="AlphaFoldDB" id="A0A0B8QFW7"/>
<name>A0A0B8QFW7_9VIBR</name>
<evidence type="ECO:0000313" key="2">
    <source>
        <dbReference type="EMBL" id="GAM74068.1"/>
    </source>
</evidence>
<organism evidence="2 3">
    <name type="scientific">Vibrio ishigakensis</name>
    <dbReference type="NCBI Taxonomy" id="1481914"/>
    <lineage>
        <taxon>Bacteria</taxon>
        <taxon>Pseudomonadati</taxon>
        <taxon>Pseudomonadota</taxon>
        <taxon>Gammaproteobacteria</taxon>
        <taxon>Vibrionales</taxon>
        <taxon>Vibrionaceae</taxon>
        <taxon>Vibrio</taxon>
    </lineage>
</organism>
<accession>A0A0B8QFW7</accession>
<dbReference type="STRING" id="1481914.JCM19241_5264"/>
<protein>
    <submittedName>
        <fullName evidence="2">Uncharacterized protein</fullName>
    </submittedName>
</protein>
<comment type="caution">
    <text evidence="2">The sequence shown here is derived from an EMBL/GenBank/DDBJ whole genome shotgun (WGS) entry which is preliminary data.</text>
</comment>
<reference evidence="2 3" key="2">
    <citation type="submission" date="2015-01" db="EMBL/GenBank/DDBJ databases">
        <authorList>
            <consortium name="NBRP consortium"/>
            <person name="Sawabe T."/>
            <person name="Meirelles P."/>
            <person name="Feng G."/>
            <person name="Sayaka M."/>
            <person name="Hattori M."/>
            <person name="Ohkuma M."/>
        </authorList>
    </citation>
    <scope>NUCLEOTIDE SEQUENCE [LARGE SCALE GENOMIC DNA]</scope>
    <source>
        <strain evidence="3">JCM 19241</strain>
    </source>
</reference>
<reference evidence="2 3" key="1">
    <citation type="submission" date="2015-01" db="EMBL/GenBank/DDBJ databases">
        <title>Vibrio sp. C94 JCM 19241 whole genome shotgun sequence.</title>
        <authorList>
            <person name="Sawabe T."/>
            <person name="Meirelles P."/>
            <person name="Feng G."/>
            <person name="Sayaka M."/>
            <person name="Hattori M."/>
            <person name="Ohkuma M."/>
        </authorList>
    </citation>
    <scope>NUCLEOTIDE SEQUENCE [LARGE SCALE GENOMIC DNA]</scope>
    <source>
        <strain evidence="3">JCM 19241</strain>
    </source>
</reference>